<proteinExistence type="predicted"/>
<feature type="region of interest" description="Disordered" evidence="1">
    <location>
        <begin position="402"/>
        <end position="422"/>
    </location>
</feature>
<dbReference type="EMBL" id="CP036264">
    <property type="protein sequence ID" value="QEF98675.1"/>
    <property type="molecule type" value="Genomic_DNA"/>
</dbReference>
<dbReference type="RefSeq" id="WP_147868183.1">
    <property type="nucleotide sequence ID" value="NZ_CP036264.1"/>
</dbReference>
<dbReference type="AlphaFoldDB" id="A0A5B9MGG2"/>
<accession>A0A5B9MGG2</accession>
<organism evidence="2 3">
    <name type="scientific">Stieleria maiorica</name>
    <dbReference type="NCBI Taxonomy" id="2795974"/>
    <lineage>
        <taxon>Bacteria</taxon>
        <taxon>Pseudomonadati</taxon>
        <taxon>Planctomycetota</taxon>
        <taxon>Planctomycetia</taxon>
        <taxon>Pirellulales</taxon>
        <taxon>Pirellulaceae</taxon>
        <taxon>Stieleria</taxon>
    </lineage>
</organism>
<gene>
    <name evidence="2" type="ORF">Mal15_27300</name>
</gene>
<sequence>MRQILVFSVVATLLAAVASQTHRLSAEPDSSRSSITAPAIPDPTAEPNEGGKLIVHEWGTFTTFSGSDGVFLDFRPLAAEHSDLPGYVLDRGSYAPFRFPSKSRLWGRVRMETPVTYFYTDRVRTVNVRVDFPEGLLTEFYPPVQSMQPAIDQANIFGKGELIGKSSLDWGRVDLIPIKQLLPDLAGADSGRHIAQDIVQVLLPHGANEQHYAEARATDSALVHVRGKTGLNFPETGHFEKFLFYRGVGKFQLPISARFQDASVVMVNDAPLPIRSAILVSVDGNVVKAEKLARIDSGQSLRFDQVRPVTEEALSEMVRRSLVDEGLYEKEAASMVKTWQHSWFTENGTRILFMVPPPITDELLPLHVTPVPDETLRVLVARMELMSPRAEQRMIDAVAKSIRGRAQHHAEQKGNKSKPRYPIPTAIRDFGRMAEPALVRVNKITRDQAIRTEATLLLKQLQANPTN</sequence>
<keyword evidence="3" id="KW-1185">Reference proteome</keyword>
<evidence type="ECO:0000313" key="2">
    <source>
        <dbReference type="EMBL" id="QEF98675.1"/>
    </source>
</evidence>
<reference evidence="2 3" key="1">
    <citation type="submission" date="2019-02" db="EMBL/GenBank/DDBJ databases">
        <title>Planctomycetal bacteria perform biofilm scaping via a novel small molecule.</title>
        <authorList>
            <person name="Jeske O."/>
            <person name="Boedeker C."/>
            <person name="Wiegand S."/>
            <person name="Breitling P."/>
            <person name="Kallscheuer N."/>
            <person name="Jogler M."/>
            <person name="Rohde M."/>
            <person name="Petersen J."/>
            <person name="Medema M.H."/>
            <person name="Surup F."/>
            <person name="Jogler C."/>
        </authorList>
    </citation>
    <scope>NUCLEOTIDE SEQUENCE [LARGE SCALE GENOMIC DNA]</scope>
    <source>
        <strain evidence="2 3">Mal15</strain>
    </source>
</reference>
<evidence type="ECO:0000256" key="1">
    <source>
        <dbReference type="SAM" id="MobiDB-lite"/>
    </source>
</evidence>
<feature type="region of interest" description="Disordered" evidence="1">
    <location>
        <begin position="25"/>
        <end position="48"/>
    </location>
</feature>
<dbReference type="KEGG" id="smam:Mal15_27300"/>
<protein>
    <submittedName>
        <fullName evidence="2">Uncharacterized protein</fullName>
    </submittedName>
</protein>
<name>A0A5B9MGG2_9BACT</name>
<dbReference type="Proteomes" id="UP000321353">
    <property type="component" value="Chromosome"/>
</dbReference>
<evidence type="ECO:0000313" key="3">
    <source>
        <dbReference type="Proteomes" id="UP000321353"/>
    </source>
</evidence>